<accession>A0A9W6YQW7</accession>
<keyword evidence="2" id="KW-1185">Reference proteome</keyword>
<reference evidence="1" key="1">
    <citation type="submission" date="2023-04" db="EMBL/GenBank/DDBJ databases">
        <title>Ambrosiozyma monospora NBRC 1965.</title>
        <authorList>
            <person name="Ichikawa N."/>
            <person name="Sato H."/>
            <person name="Tonouchi N."/>
        </authorList>
    </citation>
    <scope>NUCLEOTIDE SEQUENCE</scope>
    <source>
        <strain evidence="1">NBRC 1965</strain>
    </source>
</reference>
<evidence type="ECO:0000313" key="2">
    <source>
        <dbReference type="Proteomes" id="UP001165063"/>
    </source>
</evidence>
<protein>
    <submittedName>
        <fullName evidence="1">Unnamed protein product</fullName>
    </submittedName>
</protein>
<proteinExistence type="predicted"/>
<dbReference type="EMBL" id="BSXU01000037">
    <property type="protein sequence ID" value="GMG18970.1"/>
    <property type="molecule type" value="Genomic_DNA"/>
</dbReference>
<dbReference type="Gene3D" id="1.20.120.20">
    <property type="entry name" value="Apolipoprotein"/>
    <property type="match status" value="1"/>
</dbReference>
<dbReference type="AlphaFoldDB" id="A0A9W6YQW7"/>
<name>A0A9W6YQW7_AMBMO</name>
<dbReference type="Proteomes" id="UP001165063">
    <property type="component" value="Unassembled WGS sequence"/>
</dbReference>
<dbReference type="OrthoDB" id="3991932at2759"/>
<gene>
    <name evidence="1" type="ORF">Amon01_000011500</name>
</gene>
<organism evidence="1 2">
    <name type="scientific">Ambrosiozyma monospora</name>
    <name type="common">Yeast</name>
    <name type="synonym">Endomycopsis monosporus</name>
    <dbReference type="NCBI Taxonomy" id="43982"/>
    <lineage>
        <taxon>Eukaryota</taxon>
        <taxon>Fungi</taxon>
        <taxon>Dikarya</taxon>
        <taxon>Ascomycota</taxon>
        <taxon>Saccharomycotina</taxon>
        <taxon>Pichiomycetes</taxon>
        <taxon>Pichiales</taxon>
        <taxon>Pichiaceae</taxon>
        <taxon>Ambrosiozyma</taxon>
    </lineage>
</organism>
<comment type="caution">
    <text evidence="1">The sequence shown here is derived from an EMBL/GenBank/DDBJ whole genome shotgun (WGS) entry which is preliminary data.</text>
</comment>
<evidence type="ECO:0000313" key="1">
    <source>
        <dbReference type="EMBL" id="GMG18970.1"/>
    </source>
</evidence>
<sequence length="213" mass="23620">MGAWVQLPESRVISEQRVVTDNDGCIPDCGTAPKHNIDIPPYHYCYRSNTKSAAQVEKELKTEANKAADSLNDVVKDASHRVDDFKKDAKHKLDDLTAAAAKEVDDFKKSLPEREEEVKNFFQKIYHSVATTANNFYTSVRTTVEQNPVATSQVFLAAVIGTAAYYGNETGKFRVDFNDKKSKELTGAILAGIAALDTLAITLYNQKQSKKLI</sequence>